<feature type="transmembrane region" description="Helical" evidence="4">
    <location>
        <begin position="80"/>
        <end position="97"/>
    </location>
</feature>
<dbReference type="EMBL" id="QXIU01000208">
    <property type="protein sequence ID" value="RIE08194.1"/>
    <property type="molecule type" value="Genomic_DNA"/>
</dbReference>
<proteinExistence type="predicted"/>
<evidence type="ECO:0000313" key="8">
    <source>
        <dbReference type="EMBL" id="RIE08194.1"/>
    </source>
</evidence>
<accession>A0A398DAJ7</accession>
<keyword evidence="2" id="KW-0547">Nucleotide-binding</keyword>
<evidence type="ECO:0000256" key="3">
    <source>
        <dbReference type="ARBA" id="ARBA00022840"/>
    </source>
</evidence>
<dbReference type="SUPFAM" id="SSF53623">
    <property type="entry name" value="MurD-like peptide ligases, catalytic domain"/>
    <property type="match status" value="1"/>
</dbReference>
<dbReference type="AlphaFoldDB" id="A0A398CX83"/>
<reference evidence="9 10" key="1">
    <citation type="submission" date="2018-09" db="EMBL/GenBank/DDBJ databases">
        <title>Discovery and Ecogenomic Context for Candidatus Cryosericales, a Global Caldiserica Order Active in Thawing Permafrost.</title>
        <authorList>
            <person name="Martinez M.A."/>
            <person name="Woodcroft B.J."/>
            <person name="Ignacio Espinoza J.C."/>
            <person name="Zayed A."/>
            <person name="Singleton C.M."/>
            <person name="Boyd J."/>
            <person name="Li Y.-F."/>
            <person name="Purvine S."/>
            <person name="Maughan H."/>
            <person name="Hodgkins S.B."/>
            <person name="Anderson D."/>
            <person name="Sederholm M."/>
            <person name="Temperton B."/>
            <person name="Saleska S.R."/>
            <person name="Tyson G.W."/>
            <person name="Rich V.I."/>
        </authorList>
    </citation>
    <scope>NUCLEOTIDE SEQUENCE [LARGE SCALE GENOMIC DNA]</scope>
    <source>
        <strain evidence="8 10">SMC5</strain>
        <strain evidence="7 9">SMC6</strain>
    </source>
</reference>
<keyword evidence="4" id="KW-0472">Membrane</keyword>
<dbReference type="Pfam" id="PF08245">
    <property type="entry name" value="Mur_ligase_M"/>
    <property type="match status" value="1"/>
</dbReference>
<dbReference type="Proteomes" id="UP000266260">
    <property type="component" value="Unassembled WGS sequence"/>
</dbReference>
<feature type="domain" description="Mur ligase central" evidence="6">
    <location>
        <begin position="194"/>
        <end position="384"/>
    </location>
</feature>
<dbReference type="EMBL" id="QXIT01000129">
    <property type="protein sequence ID" value="RIE07153.1"/>
    <property type="molecule type" value="Genomic_DNA"/>
</dbReference>
<dbReference type="PANTHER" id="PTHR43024:SF1">
    <property type="entry name" value="UDP-N-ACETYLMURAMOYL-TRIPEPTIDE--D-ALANYL-D-ALANINE LIGASE"/>
    <property type="match status" value="1"/>
</dbReference>
<feature type="domain" description="Mur ligase C-terminal" evidence="5">
    <location>
        <begin position="406"/>
        <end position="527"/>
    </location>
</feature>
<dbReference type="Gene3D" id="3.40.1190.10">
    <property type="entry name" value="Mur-like, catalytic domain"/>
    <property type="match status" value="1"/>
</dbReference>
<dbReference type="InterPro" id="IPR036615">
    <property type="entry name" value="Mur_ligase_C_dom_sf"/>
</dbReference>
<dbReference type="Proteomes" id="UP000266489">
    <property type="component" value="Unassembled WGS sequence"/>
</dbReference>
<evidence type="ECO:0000259" key="6">
    <source>
        <dbReference type="Pfam" id="PF08245"/>
    </source>
</evidence>
<evidence type="ECO:0000313" key="7">
    <source>
        <dbReference type="EMBL" id="RIE07153.1"/>
    </source>
</evidence>
<feature type="transmembrane region" description="Helical" evidence="4">
    <location>
        <begin position="54"/>
        <end position="73"/>
    </location>
</feature>
<dbReference type="Gene3D" id="3.90.190.20">
    <property type="entry name" value="Mur ligase, C-terminal domain"/>
    <property type="match status" value="1"/>
</dbReference>
<organism evidence="7 9">
    <name type="scientific">Candidatus Cryosericum odellii</name>
    <dbReference type="NCBI Taxonomy" id="2290917"/>
    <lineage>
        <taxon>Bacteria</taxon>
        <taxon>Pseudomonadati</taxon>
        <taxon>Caldisericota/Cryosericota group</taxon>
        <taxon>Candidatus Cryosericota</taxon>
        <taxon>Candidatus Cryosericia</taxon>
        <taxon>Candidatus Cryosericales</taxon>
        <taxon>Candidatus Cryosericaceae</taxon>
        <taxon>Candidatus Cryosericum</taxon>
    </lineage>
</organism>
<dbReference type="PANTHER" id="PTHR43024">
    <property type="entry name" value="UDP-N-ACETYLMURAMOYL-TRIPEPTIDE--D-ALANYL-D-ALANINE LIGASE"/>
    <property type="match status" value="1"/>
</dbReference>
<dbReference type="GO" id="GO:0016881">
    <property type="term" value="F:acid-amino acid ligase activity"/>
    <property type="evidence" value="ECO:0007669"/>
    <property type="project" value="InterPro"/>
</dbReference>
<feature type="transmembrane region" description="Helical" evidence="4">
    <location>
        <begin position="144"/>
        <end position="165"/>
    </location>
</feature>
<dbReference type="InterPro" id="IPR004101">
    <property type="entry name" value="Mur_ligase_C"/>
</dbReference>
<keyword evidence="4" id="KW-0812">Transmembrane</keyword>
<accession>A0A398CX83</accession>
<evidence type="ECO:0000313" key="10">
    <source>
        <dbReference type="Proteomes" id="UP000266489"/>
    </source>
</evidence>
<keyword evidence="3" id="KW-0067">ATP-binding</keyword>
<evidence type="ECO:0000256" key="1">
    <source>
        <dbReference type="ARBA" id="ARBA00022598"/>
    </source>
</evidence>
<evidence type="ECO:0000313" key="9">
    <source>
        <dbReference type="Proteomes" id="UP000266260"/>
    </source>
</evidence>
<gene>
    <name evidence="8" type="ORF">SMC5_08325</name>
    <name evidence="7" type="ORF">SMC6_07490</name>
</gene>
<evidence type="ECO:0000259" key="5">
    <source>
        <dbReference type="Pfam" id="PF02875"/>
    </source>
</evidence>
<dbReference type="RefSeq" id="WP_119120337.1">
    <property type="nucleotide sequence ID" value="NZ_QXIT01000129.1"/>
</dbReference>
<dbReference type="OrthoDB" id="9801978at2"/>
<dbReference type="InterPro" id="IPR051046">
    <property type="entry name" value="MurCDEF_CellWall_CoF430Synth"/>
</dbReference>
<dbReference type="InterPro" id="IPR013221">
    <property type="entry name" value="Mur_ligase_cen"/>
</dbReference>
<keyword evidence="4" id="KW-1133">Transmembrane helix</keyword>
<dbReference type="SUPFAM" id="SSF53244">
    <property type="entry name" value="MurD-like peptide ligases, peptide-binding domain"/>
    <property type="match status" value="1"/>
</dbReference>
<feature type="transmembrane region" description="Helical" evidence="4">
    <location>
        <begin position="117"/>
        <end position="137"/>
    </location>
</feature>
<keyword evidence="1 7" id="KW-0436">Ligase</keyword>
<sequence>MRGLAEVLALLAAGTALALALVRIVHLLHMLQLEEYDTRRFVHWVVLHSGQLAANPILDLLGLLGIVVLFLPLQLVSSEGVIASSLSIVVGLTGLLWERRLGARSPVKKALVMTPRARRLLGCAAILSVGTCLALLVRQARLALAIAWLLPLLAPVVLVVSRTIMEPIEASIRDWYVRDARRTLAGYAPIVVGITGSYGKTSTKFFTAHLLEARYRVLMTPESYNTAMGICRVIRGQLGPEHEVFVVELAENEKGGFEHLLRLVPCSISIVTSVGLQHLEEFGSEAAIRRAMQGFVSMPGSGSTVVLNGDDPVLAEIGSLQGKKILRASAGGSLLSDLHAENIVMSADGLSFDVVMNQGQRIACRTNLLGRHNVENILLAVAVARELGLSWSTIQDGVATLQAPPHRLQMMTGAGGVRIIDDAYNSNPAGFAMAMEVLAAFPSRRVLVTPGLVSLGKAEDTENIEAGRRAAGAADMVILVGPKKTRPVREGLLSAGFPETNILTARSLEEVTGLMRSLLIPGDTVLFENDLPDTYNE</sequence>
<comment type="caution">
    <text evidence="7">The sequence shown here is derived from an EMBL/GenBank/DDBJ whole genome shotgun (WGS) entry which is preliminary data.</text>
</comment>
<dbReference type="GO" id="GO:0005524">
    <property type="term" value="F:ATP binding"/>
    <property type="evidence" value="ECO:0007669"/>
    <property type="project" value="UniProtKB-KW"/>
</dbReference>
<name>A0A398CX83_9BACT</name>
<evidence type="ECO:0000256" key="4">
    <source>
        <dbReference type="SAM" id="Phobius"/>
    </source>
</evidence>
<keyword evidence="9" id="KW-1185">Reference proteome</keyword>
<protein>
    <submittedName>
        <fullName evidence="7">UDP-N-acetylmuramoyl-tripeptide--D-alanyl-D-alanine ligase</fullName>
    </submittedName>
</protein>
<evidence type="ECO:0000256" key="2">
    <source>
        <dbReference type="ARBA" id="ARBA00022741"/>
    </source>
</evidence>
<dbReference type="Pfam" id="PF02875">
    <property type="entry name" value="Mur_ligase_C"/>
    <property type="match status" value="1"/>
</dbReference>
<dbReference type="InterPro" id="IPR036565">
    <property type="entry name" value="Mur-like_cat_sf"/>
</dbReference>